<name>A0A7I8DKP9_9FIRM</name>
<evidence type="ECO:0000313" key="1">
    <source>
        <dbReference type="EMBL" id="BCJ98902.1"/>
    </source>
</evidence>
<keyword evidence="2" id="KW-1185">Reference proteome</keyword>
<organism evidence="1 2">
    <name type="scientific">Anaerocolumna chitinilytica</name>
    <dbReference type="NCBI Taxonomy" id="1727145"/>
    <lineage>
        <taxon>Bacteria</taxon>
        <taxon>Bacillati</taxon>
        <taxon>Bacillota</taxon>
        <taxon>Clostridia</taxon>
        <taxon>Lachnospirales</taxon>
        <taxon>Lachnospiraceae</taxon>
        <taxon>Anaerocolumna</taxon>
    </lineage>
</organism>
<dbReference type="Proteomes" id="UP000515703">
    <property type="component" value="Chromosome"/>
</dbReference>
<dbReference type="EMBL" id="AP023368">
    <property type="protein sequence ID" value="BCJ98902.1"/>
    <property type="molecule type" value="Genomic_DNA"/>
</dbReference>
<reference evidence="1 2" key="1">
    <citation type="submission" date="2020-08" db="EMBL/GenBank/DDBJ databases">
        <title>Draft genome sequencing of an Anaerocolumna strain isolated from anoxic soil subjected to BSD treatment.</title>
        <authorList>
            <person name="Uek A."/>
            <person name="Tonouchi A."/>
        </authorList>
    </citation>
    <scope>NUCLEOTIDE SEQUENCE [LARGE SCALE GENOMIC DNA]</scope>
    <source>
        <strain evidence="1 2">CTTW</strain>
    </source>
</reference>
<evidence type="ECO:0000313" key="2">
    <source>
        <dbReference type="Proteomes" id="UP000515703"/>
    </source>
</evidence>
<sequence>MIRKTGNKVKMAGIAMAAALVIGGLGMTAVYASTLNDVVSKDSVVTVPNTQAMSDTKVITQGTIQYSKGVYTRADGSQNVTYERWYNPETKENRSDIHEYSSDGQLIKFQSTYLTNGGNDLVIIQRDNNGEPLSGTIMKKADQPAVFEKLEMNLDNFASDKEYLNSDAWTSIGTETTSEGKTLNKILRSYQSYINDTTQADMQLIEFIDPDTGLSAKSELYENSTGENKLFSSETDDYGYVTDDGNLFKTDIVTLTPAQGPKETLGK</sequence>
<accession>A0A7I8DKP9</accession>
<dbReference type="RefSeq" id="WP_185259197.1">
    <property type="nucleotide sequence ID" value="NZ_AP023368.1"/>
</dbReference>
<gene>
    <name evidence="1" type="ORF">bsdcttw_19430</name>
</gene>
<reference evidence="1 2" key="2">
    <citation type="submission" date="2020-08" db="EMBL/GenBank/DDBJ databases">
        <authorList>
            <person name="Ueki A."/>
            <person name="Tonouchi A."/>
        </authorList>
    </citation>
    <scope>NUCLEOTIDE SEQUENCE [LARGE SCALE GENOMIC DNA]</scope>
    <source>
        <strain evidence="1 2">CTTW</strain>
    </source>
</reference>
<dbReference type="KEGG" id="acht:bsdcttw_19430"/>
<protein>
    <submittedName>
        <fullName evidence="1">Uncharacterized protein</fullName>
    </submittedName>
</protein>
<dbReference type="AlphaFoldDB" id="A0A7I8DKP9"/>
<proteinExistence type="predicted"/>